<evidence type="ECO:0000313" key="8">
    <source>
        <dbReference type="Proteomes" id="UP000609849"/>
    </source>
</evidence>
<dbReference type="Pfam" id="PF13534">
    <property type="entry name" value="Fer4_17"/>
    <property type="match status" value="1"/>
</dbReference>
<dbReference type="RefSeq" id="WP_153972229.1">
    <property type="nucleotide sequence ID" value="NZ_JACRWE010000004.1"/>
</dbReference>
<name>A0ABR7JQ39_9FIRM</name>
<dbReference type="Pfam" id="PF02754">
    <property type="entry name" value="CCG"/>
    <property type="match status" value="2"/>
</dbReference>
<dbReference type="InterPro" id="IPR017900">
    <property type="entry name" value="4Fe4S_Fe_S_CS"/>
</dbReference>
<protein>
    <submittedName>
        <fullName evidence="7">(Fe-S)-binding protein</fullName>
    </submittedName>
</protein>
<feature type="domain" description="4Fe-4S ferredoxin-type" evidence="6">
    <location>
        <begin position="11"/>
        <end position="42"/>
    </location>
</feature>
<evidence type="ECO:0000256" key="2">
    <source>
        <dbReference type="ARBA" id="ARBA00022723"/>
    </source>
</evidence>
<keyword evidence="5" id="KW-0411">Iron-sulfur</keyword>
<dbReference type="InterPro" id="IPR051460">
    <property type="entry name" value="HdrC_iron-sulfur_subunit"/>
</dbReference>
<dbReference type="SUPFAM" id="SSF46548">
    <property type="entry name" value="alpha-helical ferredoxin"/>
    <property type="match status" value="1"/>
</dbReference>
<evidence type="ECO:0000256" key="4">
    <source>
        <dbReference type="ARBA" id="ARBA00023004"/>
    </source>
</evidence>
<dbReference type="PROSITE" id="PS51379">
    <property type="entry name" value="4FE4S_FER_2"/>
    <property type="match status" value="1"/>
</dbReference>
<dbReference type="PANTHER" id="PTHR43255:SF1">
    <property type="entry name" value="IRON-SULFUR-BINDING OXIDOREDUCTASE FADF-RELATED"/>
    <property type="match status" value="1"/>
</dbReference>
<keyword evidence="2" id="KW-0479">Metal-binding</keyword>
<evidence type="ECO:0000313" key="7">
    <source>
        <dbReference type="EMBL" id="MBC5997037.1"/>
    </source>
</evidence>
<sequence length="378" mass="43594">MNKINLNNKTLEIVREKYKDCINCKLCFEICPMMKEYSSSPKELMNEIIKHKNVDKNIPYSCMLCNACESRCPRDIDLKEMFYNLRQDIMSSNSKDLKSLGYNTIKFHQINSFSPIFSKSYISDNTKKIFLPGCSLSSYSPDIVMKTYDYLKSNIDNISLAIECCGKPTLSMGDETKFKSYYSKLDSMFKENKIEEIIVACPNCFDTIRNSSKDVKVTSLWTVINEFKIPNKLKNNYVNIEKEFSLHDPCPIRYESKIHNNVRSILNDLGVKVVEFDKNREKSECCGAGAMVRVTNPAISIKQTKKRASEAKSDTVVSYCQSCCESMMFAGKNSLHILDLIFNDDVINKKNFTQTKTSVIHKWKMRYKTVQKGKNNKF</sequence>
<keyword evidence="3" id="KW-0560">Oxidoreductase</keyword>
<reference evidence="7 8" key="1">
    <citation type="submission" date="2020-08" db="EMBL/GenBank/DDBJ databases">
        <authorList>
            <person name="Liu C."/>
            <person name="Sun Q."/>
        </authorList>
    </citation>
    <scope>NUCLEOTIDE SEQUENCE [LARGE SCALE GENOMIC DNA]</scope>
    <source>
        <strain evidence="7 8">NSJ-18</strain>
    </source>
</reference>
<dbReference type="InterPro" id="IPR004017">
    <property type="entry name" value="Cys_rich_dom"/>
</dbReference>
<dbReference type="Gene3D" id="1.10.1060.10">
    <property type="entry name" value="Alpha-helical ferredoxin"/>
    <property type="match status" value="1"/>
</dbReference>
<evidence type="ECO:0000259" key="6">
    <source>
        <dbReference type="PROSITE" id="PS51379"/>
    </source>
</evidence>
<evidence type="ECO:0000256" key="3">
    <source>
        <dbReference type="ARBA" id="ARBA00023002"/>
    </source>
</evidence>
<gene>
    <name evidence="7" type="ORF">H8923_09705</name>
</gene>
<keyword evidence="4" id="KW-0408">Iron</keyword>
<keyword evidence="1" id="KW-0004">4Fe-4S</keyword>
<organism evidence="7 8">
    <name type="scientific">Romboutsia faecis</name>
    <dbReference type="NCBI Taxonomy" id="2764597"/>
    <lineage>
        <taxon>Bacteria</taxon>
        <taxon>Bacillati</taxon>
        <taxon>Bacillota</taxon>
        <taxon>Clostridia</taxon>
        <taxon>Peptostreptococcales</taxon>
        <taxon>Peptostreptococcaceae</taxon>
        <taxon>Romboutsia</taxon>
    </lineage>
</organism>
<evidence type="ECO:0000256" key="1">
    <source>
        <dbReference type="ARBA" id="ARBA00022485"/>
    </source>
</evidence>
<proteinExistence type="predicted"/>
<dbReference type="Proteomes" id="UP000609849">
    <property type="component" value="Unassembled WGS sequence"/>
</dbReference>
<dbReference type="InterPro" id="IPR017896">
    <property type="entry name" value="4Fe4S_Fe-S-bd"/>
</dbReference>
<keyword evidence="8" id="KW-1185">Reference proteome</keyword>
<dbReference type="InterPro" id="IPR009051">
    <property type="entry name" value="Helical_ferredxn"/>
</dbReference>
<dbReference type="PROSITE" id="PS00198">
    <property type="entry name" value="4FE4S_FER_1"/>
    <property type="match status" value="2"/>
</dbReference>
<evidence type="ECO:0000256" key="5">
    <source>
        <dbReference type="ARBA" id="ARBA00023014"/>
    </source>
</evidence>
<dbReference type="EMBL" id="JACRWE010000004">
    <property type="protein sequence ID" value="MBC5997037.1"/>
    <property type="molecule type" value="Genomic_DNA"/>
</dbReference>
<comment type="caution">
    <text evidence="7">The sequence shown here is derived from an EMBL/GenBank/DDBJ whole genome shotgun (WGS) entry which is preliminary data.</text>
</comment>
<dbReference type="PANTHER" id="PTHR43255">
    <property type="entry name" value="IRON-SULFUR-BINDING OXIDOREDUCTASE FADF-RELATED-RELATED"/>
    <property type="match status" value="1"/>
</dbReference>
<accession>A0ABR7JQ39</accession>